<dbReference type="eggNOG" id="COG2608">
    <property type="taxonomic scope" value="Bacteria"/>
</dbReference>
<dbReference type="PROSITE" id="PS50846">
    <property type="entry name" value="HMA_2"/>
    <property type="match status" value="1"/>
</dbReference>
<organism evidence="3 4">
    <name type="scientific">Methylotenera versatilis (strain 301)</name>
    <dbReference type="NCBI Taxonomy" id="666681"/>
    <lineage>
        <taxon>Bacteria</taxon>
        <taxon>Pseudomonadati</taxon>
        <taxon>Pseudomonadota</taxon>
        <taxon>Betaproteobacteria</taxon>
        <taxon>Nitrosomonadales</taxon>
        <taxon>Methylophilaceae</taxon>
        <taxon>Methylotenera</taxon>
    </lineage>
</organism>
<reference evidence="4" key="1">
    <citation type="submission" date="2010-05" db="EMBL/GenBank/DDBJ databases">
        <title>Complete sequence of Methylotenera sp. 301.</title>
        <authorList>
            <person name="Lucas S."/>
            <person name="Copeland A."/>
            <person name="Lapidus A."/>
            <person name="Cheng J.-F."/>
            <person name="Bruce D."/>
            <person name="Goodwin L."/>
            <person name="Pitluck S."/>
            <person name="Clum A."/>
            <person name="Land M."/>
            <person name="Hauser L."/>
            <person name="Kyrpides N."/>
            <person name="Ivanova N."/>
            <person name="Chistoservova L."/>
            <person name="Kalyuzhnaya M."/>
            <person name="Woyke T."/>
        </authorList>
    </citation>
    <scope>NUCLEOTIDE SEQUENCE [LARGE SCALE GENOMIC DNA]</scope>
    <source>
        <strain evidence="4">301</strain>
    </source>
</reference>
<dbReference type="EMBL" id="CP002056">
    <property type="protein sequence ID" value="ADI28487.1"/>
    <property type="molecule type" value="Genomic_DNA"/>
</dbReference>
<dbReference type="OrthoDB" id="5513217at2"/>
<dbReference type="CDD" id="cd00371">
    <property type="entry name" value="HMA"/>
    <property type="match status" value="1"/>
</dbReference>
<evidence type="ECO:0000313" key="4">
    <source>
        <dbReference type="Proteomes" id="UP000000383"/>
    </source>
</evidence>
<dbReference type="Gene3D" id="3.30.70.100">
    <property type="match status" value="1"/>
</dbReference>
<reference evidence="3 4" key="2">
    <citation type="journal article" date="2011" name="J. Bacteriol.">
        <title>Genomes of three methylotrophs from a single niche uncover genetic and metabolic divergence of Methylophilaceae.</title>
        <authorList>
            <person name="Lapidus A."/>
            <person name="Clum A."/>
            <person name="Labutti K."/>
            <person name="Kaluzhnaya M.G."/>
            <person name="Lim S."/>
            <person name="Beck D.A."/>
            <person name="Glavina Del Rio T."/>
            <person name="Nolan M."/>
            <person name="Mavromatis K."/>
            <person name="Huntemann M."/>
            <person name="Lucas S."/>
            <person name="Lidstrom M.E."/>
            <person name="Ivanova N."/>
            <person name="Chistoserdova L."/>
        </authorList>
    </citation>
    <scope>NUCLEOTIDE SEQUENCE [LARGE SCALE GENOMIC DNA]</scope>
    <source>
        <strain evidence="3 4">301</strain>
    </source>
</reference>
<dbReference type="RefSeq" id="WP_013146804.1">
    <property type="nucleotide sequence ID" value="NC_014207.1"/>
</dbReference>
<protein>
    <submittedName>
        <fullName evidence="3">Heavy metal transport/detoxification protein</fullName>
    </submittedName>
</protein>
<evidence type="ECO:0000313" key="3">
    <source>
        <dbReference type="EMBL" id="ADI28487.1"/>
    </source>
</evidence>
<dbReference type="Pfam" id="PF00403">
    <property type="entry name" value="HMA"/>
    <property type="match status" value="1"/>
</dbReference>
<dbReference type="GO" id="GO:0046872">
    <property type="term" value="F:metal ion binding"/>
    <property type="evidence" value="ECO:0007669"/>
    <property type="project" value="InterPro"/>
</dbReference>
<dbReference type="HOGENOM" id="CLU_134973_2_0_4"/>
<feature type="signal peptide" evidence="1">
    <location>
        <begin position="1"/>
        <end position="21"/>
    </location>
</feature>
<accession>D7DKA2</accession>
<dbReference type="AlphaFoldDB" id="D7DKA2"/>
<evidence type="ECO:0000259" key="2">
    <source>
        <dbReference type="PROSITE" id="PS50846"/>
    </source>
</evidence>
<feature type="chain" id="PRO_5003094809" evidence="1">
    <location>
        <begin position="22"/>
        <end position="114"/>
    </location>
</feature>
<gene>
    <name evidence="3" type="ordered locus">M301_0099</name>
</gene>
<dbReference type="InterPro" id="IPR006121">
    <property type="entry name" value="HMA_dom"/>
</dbReference>
<sequence length="114" mass="12543" precursor="true">MKKLLFTSLILSTLLSNVAFATQTIKANVNGMVCAFCAQGIEKKMRALSQTKDVYVNLKQRVVAVELKEGQTLSNDKVKDLIKDAGYEVTSIEITEHPIAHIKAGYEAAEKEAK</sequence>
<keyword evidence="4" id="KW-1185">Reference proteome</keyword>
<feature type="domain" description="HMA" evidence="2">
    <location>
        <begin position="23"/>
        <end position="90"/>
    </location>
</feature>
<dbReference type="STRING" id="666681.M301_0099"/>
<evidence type="ECO:0000256" key="1">
    <source>
        <dbReference type="SAM" id="SignalP"/>
    </source>
</evidence>
<keyword evidence="1" id="KW-0732">Signal</keyword>
<dbReference type="KEGG" id="meh:M301_0099"/>
<dbReference type="InterPro" id="IPR036163">
    <property type="entry name" value="HMA_dom_sf"/>
</dbReference>
<name>D7DKA2_METV0</name>
<proteinExistence type="predicted"/>
<dbReference type="SUPFAM" id="SSF55008">
    <property type="entry name" value="HMA, heavy metal-associated domain"/>
    <property type="match status" value="1"/>
</dbReference>
<dbReference type="Proteomes" id="UP000000383">
    <property type="component" value="Chromosome"/>
</dbReference>